<feature type="transmembrane region" description="Helical" evidence="1">
    <location>
        <begin position="16"/>
        <end position="35"/>
    </location>
</feature>
<name>A0A6L4WWQ0_9BACT</name>
<gene>
    <name evidence="2" type="ORF">GBG19_00150</name>
</gene>
<keyword evidence="1" id="KW-0472">Membrane</keyword>
<comment type="caution">
    <text evidence="2">The sequence shown here is derived from an EMBL/GenBank/DDBJ whole genome shotgun (WGS) entry which is preliminary data.</text>
</comment>
<dbReference type="Proteomes" id="UP000472839">
    <property type="component" value="Unassembled WGS sequence"/>
</dbReference>
<sequence length="132" mass="15568">MNFNKTEKKKIAYKKIVLNTIFAVIAIFLTAHIMIGYLNENKLFYFEIINKQSSILYFIYFIFMLYFRAEIYMAVVSLLVGINNLSGKRKRRINSDATPLAEGKVLPFKNNISFNKLNYLKKIDFFKKIEDL</sequence>
<proteinExistence type="predicted"/>
<feature type="transmembrane region" description="Helical" evidence="1">
    <location>
        <begin position="55"/>
        <end position="82"/>
    </location>
</feature>
<evidence type="ECO:0000256" key="1">
    <source>
        <dbReference type="SAM" id="Phobius"/>
    </source>
</evidence>
<accession>A0A6L4WWQ0</accession>
<organism evidence="2 3">
    <name type="scientific">Poseidonibacter ostreae</name>
    <dbReference type="NCBI Taxonomy" id="2654171"/>
    <lineage>
        <taxon>Bacteria</taxon>
        <taxon>Pseudomonadati</taxon>
        <taxon>Campylobacterota</taxon>
        <taxon>Epsilonproteobacteria</taxon>
        <taxon>Campylobacterales</taxon>
        <taxon>Arcobacteraceae</taxon>
        <taxon>Poseidonibacter</taxon>
    </lineage>
</organism>
<keyword evidence="1" id="KW-1133">Transmembrane helix</keyword>
<dbReference type="AlphaFoldDB" id="A0A6L4WWQ0"/>
<reference evidence="2 3" key="1">
    <citation type="submission" date="2019-10" db="EMBL/GenBank/DDBJ databases">
        <title>Poseidonibacter ostreae sp. nov., isolated from the gut of the Ostrea denselamellosa.</title>
        <authorList>
            <person name="Choi A."/>
        </authorList>
    </citation>
    <scope>NUCLEOTIDE SEQUENCE [LARGE SCALE GENOMIC DNA]</scope>
    <source>
        <strain evidence="2 3">SJOD-M-33</strain>
    </source>
</reference>
<dbReference type="EMBL" id="WFKK01000001">
    <property type="protein sequence ID" value="KAB7891279.1"/>
    <property type="molecule type" value="Genomic_DNA"/>
</dbReference>
<evidence type="ECO:0000313" key="2">
    <source>
        <dbReference type="EMBL" id="KAB7891279.1"/>
    </source>
</evidence>
<protein>
    <submittedName>
        <fullName evidence="2">Uncharacterized protein</fullName>
    </submittedName>
</protein>
<dbReference type="RefSeq" id="WP_152279381.1">
    <property type="nucleotide sequence ID" value="NZ_WFKK01000001.1"/>
</dbReference>
<evidence type="ECO:0000313" key="3">
    <source>
        <dbReference type="Proteomes" id="UP000472839"/>
    </source>
</evidence>
<keyword evidence="1" id="KW-0812">Transmembrane</keyword>